<protein>
    <recommendedName>
        <fullName evidence="12">Fucosyltransferase</fullName>
        <ecNumber evidence="12">2.4.1.-</ecNumber>
    </recommendedName>
</protein>
<evidence type="ECO:0000259" key="14">
    <source>
        <dbReference type="Pfam" id="PF17039"/>
    </source>
</evidence>
<keyword evidence="9 12" id="KW-0333">Golgi apparatus</keyword>
<dbReference type="AlphaFoldDB" id="A0AA89BKJ9"/>
<evidence type="ECO:0000256" key="3">
    <source>
        <dbReference type="ARBA" id="ARBA00008919"/>
    </source>
</evidence>
<keyword evidence="6 12" id="KW-0812">Transmembrane</keyword>
<dbReference type="SUPFAM" id="SSF53756">
    <property type="entry name" value="UDP-Glycosyltransferase/glycogen phosphorylase"/>
    <property type="match status" value="1"/>
</dbReference>
<name>A0AA89BKJ9_PINIB</name>
<evidence type="ECO:0000256" key="8">
    <source>
        <dbReference type="ARBA" id="ARBA00022989"/>
    </source>
</evidence>
<comment type="caution">
    <text evidence="15">The sequence shown here is derived from an EMBL/GenBank/DDBJ whole genome shotgun (WGS) entry which is preliminary data.</text>
</comment>
<dbReference type="Proteomes" id="UP001186944">
    <property type="component" value="Unassembled WGS sequence"/>
</dbReference>
<proteinExistence type="inferred from homology"/>
<dbReference type="PANTHER" id="PTHR48438:SF1">
    <property type="entry name" value="ALPHA-(1,3)-FUCOSYLTRANSFERASE C-RELATED"/>
    <property type="match status" value="1"/>
</dbReference>
<feature type="domain" description="Fucosyltransferase C-terminal" evidence="13">
    <location>
        <begin position="87"/>
        <end position="284"/>
    </location>
</feature>
<dbReference type="InterPro" id="IPR038577">
    <property type="entry name" value="GT10-like_C_sf"/>
</dbReference>
<dbReference type="Pfam" id="PF17039">
    <property type="entry name" value="Glyco_tran_10_N"/>
    <property type="match status" value="1"/>
</dbReference>
<dbReference type="InterPro" id="IPR055270">
    <property type="entry name" value="Glyco_tran_10_C"/>
</dbReference>
<dbReference type="EMBL" id="VSWD01000014">
    <property type="protein sequence ID" value="KAK3082740.1"/>
    <property type="molecule type" value="Genomic_DNA"/>
</dbReference>
<comment type="subcellular location">
    <subcellularLocation>
        <location evidence="1">Golgi apparatus membrane</location>
        <topology evidence="1">Single-pass type II membrane protein</topology>
    </subcellularLocation>
    <subcellularLocation>
        <location evidence="12">Golgi apparatus</location>
        <location evidence="12">Golgi stack membrane</location>
        <topology evidence="12">Single-pass type II membrane protein</topology>
    </subcellularLocation>
</comment>
<reference evidence="15" key="1">
    <citation type="submission" date="2019-08" db="EMBL/GenBank/DDBJ databases">
        <title>The improved chromosome-level genome for the pearl oyster Pinctada fucata martensii using PacBio sequencing and Hi-C.</title>
        <authorList>
            <person name="Zheng Z."/>
        </authorList>
    </citation>
    <scope>NUCLEOTIDE SEQUENCE</scope>
    <source>
        <strain evidence="15">ZZ-2019</strain>
        <tissue evidence="15">Adductor muscle</tissue>
    </source>
</reference>
<keyword evidence="7" id="KW-0735">Signal-anchor</keyword>
<dbReference type="Pfam" id="PF00852">
    <property type="entry name" value="Glyco_transf_10"/>
    <property type="match status" value="1"/>
</dbReference>
<dbReference type="InterPro" id="IPR031481">
    <property type="entry name" value="Glyco_tran_10_N"/>
</dbReference>
<dbReference type="PANTHER" id="PTHR48438">
    <property type="entry name" value="ALPHA-(1,3)-FUCOSYLTRANSFERASE C-RELATED"/>
    <property type="match status" value="1"/>
</dbReference>
<feature type="domain" description="Fucosyltransferase N-terminal" evidence="14">
    <location>
        <begin position="7"/>
        <end position="62"/>
    </location>
</feature>
<evidence type="ECO:0000256" key="12">
    <source>
        <dbReference type="RuleBase" id="RU003832"/>
    </source>
</evidence>
<keyword evidence="16" id="KW-1185">Reference proteome</keyword>
<dbReference type="FunFam" id="3.40.50.11660:FF:000002">
    <property type="entry name" value="Alpha-(1,3)-fucosyltransferase"/>
    <property type="match status" value="1"/>
</dbReference>
<dbReference type="GO" id="GO:0008417">
    <property type="term" value="F:fucosyltransferase activity"/>
    <property type="evidence" value="ECO:0007669"/>
    <property type="project" value="InterPro"/>
</dbReference>
<evidence type="ECO:0000313" key="16">
    <source>
        <dbReference type="Proteomes" id="UP001186944"/>
    </source>
</evidence>
<evidence type="ECO:0000256" key="6">
    <source>
        <dbReference type="ARBA" id="ARBA00022692"/>
    </source>
</evidence>
<evidence type="ECO:0000256" key="1">
    <source>
        <dbReference type="ARBA" id="ARBA00004323"/>
    </source>
</evidence>
<evidence type="ECO:0000256" key="4">
    <source>
        <dbReference type="ARBA" id="ARBA00022676"/>
    </source>
</evidence>
<evidence type="ECO:0000256" key="7">
    <source>
        <dbReference type="ARBA" id="ARBA00022968"/>
    </source>
</evidence>
<evidence type="ECO:0000313" key="15">
    <source>
        <dbReference type="EMBL" id="KAK3082740.1"/>
    </source>
</evidence>
<evidence type="ECO:0000256" key="5">
    <source>
        <dbReference type="ARBA" id="ARBA00022679"/>
    </source>
</evidence>
<evidence type="ECO:0000256" key="2">
    <source>
        <dbReference type="ARBA" id="ARBA00004922"/>
    </source>
</evidence>
<dbReference type="GO" id="GO:0032580">
    <property type="term" value="C:Golgi cisterna membrane"/>
    <property type="evidence" value="ECO:0007669"/>
    <property type="project" value="UniProtKB-SubCell"/>
</dbReference>
<keyword evidence="4 12" id="KW-0328">Glycosyltransferase</keyword>
<comment type="pathway">
    <text evidence="2">Protein modification; protein glycosylation.</text>
</comment>
<evidence type="ECO:0000259" key="13">
    <source>
        <dbReference type="Pfam" id="PF00852"/>
    </source>
</evidence>
<dbReference type="EC" id="2.4.1.-" evidence="12"/>
<organism evidence="15 16">
    <name type="scientific">Pinctada imbricata</name>
    <name type="common">Atlantic pearl-oyster</name>
    <name type="synonym">Pinctada martensii</name>
    <dbReference type="NCBI Taxonomy" id="66713"/>
    <lineage>
        <taxon>Eukaryota</taxon>
        <taxon>Metazoa</taxon>
        <taxon>Spiralia</taxon>
        <taxon>Lophotrochozoa</taxon>
        <taxon>Mollusca</taxon>
        <taxon>Bivalvia</taxon>
        <taxon>Autobranchia</taxon>
        <taxon>Pteriomorphia</taxon>
        <taxon>Pterioida</taxon>
        <taxon>Pterioidea</taxon>
        <taxon>Pteriidae</taxon>
        <taxon>Pinctada</taxon>
    </lineage>
</organism>
<evidence type="ECO:0000256" key="9">
    <source>
        <dbReference type="ARBA" id="ARBA00023034"/>
    </source>
</evidence>
<sequence length="301" mass="35557">MPPVRTIPKKRNGQVWIFSQFESPHYLANEMYLEIMQKKIMDKFKRKVNWTMSFRRDSDLVFVHGDFSTRTVALNENILGKVQEDYKTKSETAAWFVSHCKTKSKREKYVDLMRNDIEVDEYGGCTGRKLPKCPKNRANAIKEAWGLKSTSDSPGACFNILDEKYKFYLSFENSLCRDYLTEKSLHHVVRHNVIPVMRSGANHSIFNPPNSYIDANEFTSAKDLTLYLKLLESQPKEMLKYFEWKKFYTSDYPIKNWQQSICEICKRLHQPKKYTRLYEDLHEWIMKPNGEDACHFPNDLA</sequence>
<evidence type="ECO:0000256" key="10">
    <source>
        <dbReference type="ARBA" id="ARBA00023136"/>
    </source>
</evidence>
<comment type="similarity">
    <text evidence="3 12">Belongs to the glycosyltransferase 10 family.</text>
</comment>
<keyword evidence="8" id="KW-1133">Transmembrane helix</keyword>
<keyword evidence="11" id="KW-0325">Glycoprotein</keyword>
<dbReference type="GO" id="GO:0000139">
    <property type="term" value="C:Golgi membrane"/>
    <property type="evidence" value="ECO:0007669"/>
    <property type="project" value="UniProtKB-SubCell"/>
</dbReference>
<dbReference type="InterPro" id="IPR001503">
    <property type="entry name" value="Glyco_trans_10"/>
</dbReference>
<dbReference type="Gene3D" id="3.40.50.11660">
    <property type="entry name" value="Glycosyl transferase family 10, C-terminal domain"/>
    <property type="match status" value="1"/>
</dbReference>
<keyword evidence="5 12" id="KW-0808">Transferase</keyword>
<evidence type="ECO:0000256" key="11">
    <source>
        <dbReference type="ARBA" id="ARBA00023180"/>
    </source>
</evidence>
<accession>A0AA89BKJ9</accession>
<gene>
    <name evidence="15" type="ORF">FSP39_003904</name>
</gene>
<keyword evidence="10" id="KW-0472">Membrane</keyword>